<gene>
    <name evidence="9" type="ORF">PHLGIDRAFT_26528</name>
</gene>
<proteinExistence type="inferred from homology"/>
<dbReference type="EMBL" id="KN840666">
    <property type="protein sequence ID" value="KIP02569.1"/>
    <property type="molecule type" value="Genomic_DNA"/>
</dbReference>
<dbReference type="PANTHER" id="PTHR10696">
    <property type="entry name" value="GAMMA-BUTYROBETAINE HYDROXYLASE-RELATED"/>
    <property type="match status" value="1"/>
</dbReference>
<dbReference type="SUPFAM" id="SSF51197">
    <property type="entry name" value="Clavaminate synthase-like"/>
    <property type="match status" value="1"/>
</dbReference>
<dbReference type="STRING" id="745531.A0A0C3NDF4"/>
<keyword evidence="3" id="KW-0479">Metal-binding</keyword>
<evidence type="ECO:0000256" key="2">
    <source>
        <dbReference type="ARBA" id="ARBA00008654"/>
    </source>
</evidence>
<evidence type="ECO:0000259" key="8">
    <source>
        <dbReference type="Pfam" id="PF06155"/>
    </source>
</evidence>
<dbReference type="Gene3D" id="3.60.130.10">
    <property type="entry name" value="Clavaminate synthase-like"/>
    <property type="match status" value="1"/>
</dbReference>
<comment type="cofactor">
    <cofactor evidence="1">
        <name>Fe(2+)</name>
        <dbReference type="ChEBI" id="CHEBI:29033"/>
    </cofactor>
</comment>
<evidence type="ECO:0000256" key="5">
    <source>
        <dbReference type="ARBA" id="ARBA00023002"/>
    </source>
</evidence>
<sequence length="407" mass="46350">MSRSPVCGATSTTYPFRWLRDSCQCPKCVHPSTRQKLHQTSEVYQEKPLADTLKVTEEGVHVNWGPEHESFYPAEFLERYSSQEKLRAFHRDVEPVPWDNSRISSSSELFIEYDQLNNPAGLLSALTHLTRYGLVFVTGVPVEKTSNEECEAGHLAKYFSELRETFYGPLWDVMNVRDSKNIAYTNLDLGLHMDLLYFQHPPRYQLLHCLRNRVQGGTSVFVDALHAANRFRESHPADFDILTKTLVPFHYINNDNHLHHEHPTIELDASAPEEPGPKPVQFINFSPPFQAPLPASTPPEFYAAFARFAELLHEPEAVFAYTLKEGDAVLFDNRRVLHARTAFNDIAHEDGAVGETNRWLKGCYLEADAVLNRRRVLQQKIRSLAICADVVRFPGQIRILSSCSSGD</sequence>
<name>A0A0C3NDF4_PHLG1</name>
<dbReference type="PANTHER" id="PTHR10696:SF25">
    <property type="entry name" value="OXIDOREDUCTASE AIM17-RELATED"/>
    <property type="match status" value="1"/>
</dbReference>
<dbReference type="Proteomes" id="UP000053257">
    <property type="component" value="Unassembled WGS sequence"/>
</dbReference>
<feature type="domain" description="Gamma-butyrobetaine hydroxylase-like N-terminal" evidence="8">
    <location>
        <begin position="11"/>
        <end position="77"/>
    </location>
</feature>
<reference evidence="9 10" key="1">
    <citation type="journal article" date="2014" name="PLoS Genet.">
        <title>Analysis of the Phlebiopsis gigantea genome, transcriptome and secretome provides insight into its pioneer colonization strategies of wood.</title>
        <authorList>
            <person name="Hori C."/>
            <person name="Ishida T."/>
            <person name="Igarashi K."/>
            <person name="Samejima M."/>
            <person name="Suzuki H."/>
            <person name="Master E."/>
            <person name="Ferreira P."/>
            <person name="Ruiz-Duenas F.J."/>
            <person name="Held B."/>
            <person name="Canessa P."/>
            <person name="Larrondo L.F."/>
            <person name="Schmoll M."/>
            <person name="Druzhinina I.S."/>
            <person name="Kubicek C.P."/>
            <person name="Gaskell J.A."/>
            <person name="Kersten P."/>
            <person name="St John F."/>
            <person name="Glasner J."/>
            <person name="Sabat G."/>
            <person name="Splinter BonDurant S."/>
            <person name="Syed K."/>
            <person name="Yadav J."/>
            <person name="Mgbeahuruike A.C."/>
            <person name="Kovalchuk A."/>
            <person name="Asiegbu F.O."/>
            <person name="Lackner G."/>
            <person name="Hoffmeister D."/>
            <person name="Rencoret J."/>
            <person name="Gutierrez A."/>
            <person name="Sun H."/>
            <person name="Lindquist E."/>
            <person name="Barry K."/>
            <person name="Riley R."/>
            <person name="Grigoriev I.V."/>
            <person name="Henrissat B."/>
            <person name="Kues U."/>
            <person name="Berka R.M."/>
            <person name="Martinez A.T."/>
            <person name="Covert S.F."/>
            <person name="Blanchette R.A."/>
            <person name="Cullen D."/>
        </authorList>
    </citation>
    <scope>NUCLEOTIDE SEQUENCE [LARGE SCALE GENOMIC DNA]</scope>
    <source>
        <strain evidence="9 10">11061_1 CR5-6</strain>
    </source>
</reference>
<dbReference type="Pfam" id="PF02668">
    <property type="entry name" value="TauD"/>
    <property type="match status" value="1"/>
</dbReference>
<dbReference type="InterPro" id="IPR038492">
    <property type="entry name" value="GBBH-like_N_sf"/>
</dbReference>
<protein>
    <recommendedName>
        <fullName evidence="11">TauD/TfdA-like domain-containing protein</fullName>
    </recommendedName>
</protein>
<dbReference type="Gene3D" id="3.30.2020.30">
    <property type="match status" value="1"/>
</dbReference>
<dbReference type="CDD" id="cd00250">
    <property type="entry name" value="CAS_like"/>
    <property type="match status" value="1"/>
</dbReference>
<feature type="domain" description="TauD/TfdA-like" evidence="7">
    <location>
        <begin position="127"/>
        <end position="364"/>
    </location>
</feature>
<dbReference type="GO" id="GO:0046872">
    <property type="term" value="F:metal ion binding"/>
    <property type="evidence" value="ECO:0007669"/>
    <property type="project" value="UniProtKB-KW"/>
</dbReference>
<keyword evidence="5" id="KW-0560">Oxidoreductase</keyword>
<dbReference type="HOGENOM" id="CLU_021859_0_1_1"/>
<keyword evidence="6" id="KW-0408">Iron</keyword>
<evidence type="ECO:0000313" key="10">
    <source>
        <dbReference type="Proteomes" id="UP000053257"/>
    </source>
</evidence>
<accession>A0A0C3NDF4</accession>
<evidence type="ECO:0000256" key="4">
    <source>
        <dbReference type="ARBA" id="ARBA00022964"/>
    </source>
</evidence>
<comment type="similarity">
    <text evidence="2">Belongs to the gamma-BBH/TMLD family.</text>
</comment>
<dbReference type="GO" id="GO:0005739">
    <property type="term" value="C:mitochondrion"/>
    <property type="evidence" value="ECO:0007669"/>
    <property type="project" value="TreeGrafter"/>
</dbReference>
<evidence type="ECO:0008006" key="11">
    <source>
        <dbReference type="Google" id="ProtNLM"/>
    </source>
</evidence>
<keyword evidence="10" id="KW-1185">Reference proteome</keyword>
<dbReference type="GO" id="GO:0045329">
    <property type="term" value="P:carnitine biosynthetic process"/>
    <property type="evidence" value="ECO:0007669"/>
    <property type="project" value="TreeGrafter"/>
</dbReference>
<evidence type="ECO:0000313" key="9">
    <source>
        <dbReference type="EMBL" id="KIP02569.1"/>
    </source>
</evidence>
<organism evidence="9 10">
    <name type="scientific">Phlebiopsis gigantea (strain 11061_1 CR5-6)</name>
    <name type="common">White-rot fungus</name>
    <name type="synonym">Peniophora gigantea</name>
    <dbReference type="NCBI Taxonomy" id="745531"/>
    <lineage>
        <taxon>Eukaryota</taxon>
        <taxon>Fungi</taxon>
        <taxon>Dikarya</taxon>
        <taxon>Basidiomycota</taxon>
        <taxon>Agaricomycotina</taxon>
        <taxon>Agaricomycetes</taxon>
        <taxon>Polyporales</taxon>
        <taxon>Phanerochaetaceae</taxon>
        <taxon>Phlebiopsis</taxon>
    </lineage>
</organism>
<dbReference type="GO" id="GO:0016706">
    <property type="term" value="F:2-oxoglutarate-dependent dioxygenase activity"/>
    <property type="evidence" value="ECO:0007669"/>
    <property type="project" value="UniProtKB-ARBA"/>
</dbReference>
<dbReference type="InterPro" id="IPR010376">
    <property type="entry name" value="GBBH-like_N"/>
</dbReference>
<dbReference type="Pfam" id="PF06155">
    <property type="entry name" value="GBBH-like_N"/>
    <property type="match status" value="1"/>
</dbReference>
<evidence type="ECO:0000256" key="6">
    <source>
        <dbReference type="ARBA" id="ARBA00023004"/>
    </source>
</evidence>
<keyword evidence="4" id="KW-0223">Dioxygenase</keyword>
<evidence type="ECO:0000256" key="3">
    <source>
        <dbReference type="ARBA" id="ARBA00022723"/>
    </source>
</evidence>
<dbReference type="InterPro" id="IPR050411">
    <property type="entry name" value="AlphaKG_dependent_hydroxylases"/>
</dbReference>
<evidence type="ECO:0000256" key="1">
    <source>
        <dbReference type="ARBA" id="ARBA00001954"/>
    </source>
</evidence>
<dbReference type="InterPro" id="IPR003819">
    <property type="entry name" value="TauD/TfdA-like"/>
</dbReference>
<dbReference type="OrthoDB" id="406634at2759"/>
<evidence type="ECO:0000259" key="7">
    <source>
        <dbReference type="Pfam" id="PF02668"/>
    </source>
</evidence>
<dbReference type="AlphaFoldDB" id="A0A0C3NDF4"/>
<dbReference type="InterPro" id="IPR042098">
    <property type="entry name" value="TauD-like_sf"/>
</dbReference>